<proteinExistence type="predicted"/>
<dbReference type="InterPro" id="IPR008733">
    <property type="entry name" value="PEX11"/>
</dbReference>
<evidence type="ECO:0008006" key="7">
    <source>
        <dbReference type="Google" id="ProtNLM"/>
    </source>
</evidence>
<dbReference type="Proteomes" id="UP000024376">
    <property type="component" value="Unassembled WGS sequence"/>
</dbReference>
<dbReference type="Pfam" id="PF05648">
    <property type="entry name" value="PEX11"/>
    <property type="match status" value="1"/>
</dbReference>
<evidence type="ECO:0000256" key="4">
    <source>
        <dbReference type="SAM" id="MobiDB-lite"/>
    </source>
</evidence>
<evidence type="ECO:0000256" key="3">
    <source>
        <dbReference type="ARBA" id="ARBA00046271"/>
    </source>
</evidence>
<dbReference type="OrthoDB" id="3636394at2759"/>
<reference evidence="6" key="1">
    <citation type="journal article" date="2013" name="Ind. Biotechnol.">
        <title>Comparative genomics analysis of Trichoderma reesei strains.</title>
        <authorList>
            <person name="Koike H."/>
            <person name="Aerts A."/>
            <person name="LaButti K."/>
            <person name="Grigoriev I.V."/>
            <person name="Baker S.E."/>
        </authorList>
    </citation>
    <scope>NUCLEOTIDE SEQUENCE [LARGE SCALE GENOMIC DNA]</scope>
    <source>
        <strain evidence="6">ATCC 56765 / BCRC 32924 / NRRL 11460 / Rut C-30</strain>
    </source>
</reference>
<dbReference type="GO" id="GO:0016559">
    <property type="term" value="P:peroxisome fission"/>
    <property type="evidence" value="ECO:0007669"/>
    <property type="project" value="InterPro"/>
</dbReference>
<evidence type="ECO:0000256" key="1">
    <source>
        <dbReference type="ARBA" id="ARBA00023136"/>
    </source>
</evidence>
<dbReference type="HOGENOM" id="CLU_049216_1_0_1"/>
<feature type="compositionally biased region" description="Basic and acidic residues" evidence="4">
    <location>
        <begin position="197"/>
        <end position="212"/>
    </location>
</feature>
<sequence length="311" mass="33696">MALLRQFIVFGTDSEQKESGGSAQANSDACQAGLERSLRFLQALVTLIATYPTAQLAALLRLTSISANIPPPASFLELSSKTNLTRRLLRLFRFLEQFKLGWDFYASGVLDFDTWLDVVGKTCLGIFGMLESVTLLDLLEIDQLQIFGAEQTANLNYQAQYFWLIGLCISLFRSGTRLLHLLGNRKAISSPSSSHNVGEKESSQTESEHENGGEVSLKHGVVAAPKAPEEIQEKGSSAHRMEAKSGATESGGAISSLLVKILADALDLLLPATAVGLVELESAAIATAMIISTVITANDVWARCGKEMYRR</sequence>
<dbReference type="AlphaFoldDB" id="A0A024SG90"/>
<accession>A0A024SG90</accession>
<name>A0A024SG90_HYPJR</name>
<organism evidence="5 6">
    <name type="scientific">Hypocrea jecorina (strain ATCC 56765 / BCRC 32924 / NRRL 11460 / Rut C-30)</name>
    <name type="common">Trichoderma reesei</name>
    <dbReference type="NCBI Taxonomy" id="1344414"/>
    <lineage>
        <taxon>Eukaryota</taxon>
        <taxon>Fungi</taxon>
        <taxon>Dikarya</taxon>
        <taxon>Ascomycota</taxon>
        <taxon>Pezizomycotina</taxon>
        <taxon>Sordariomycetes</taxon>
        <taxon>Hypocreomycetidae</taxon>
        <taxon>Hypocreales</taxon>
        <taxon>Hypocreaceae</taxon>
        <taxon>Trichoderma</taxon>
    </lineage>
</organism>
<dbReference type="KEGG" id="trr:M419DRAFT_136107"/>
<evidence type="ECO:0000256" key="2">
    <source>
        <dbReference type="ARBA" id="ARBA00023140"/>
    </source>
</evidence>
<dbReference type="GO" id="GO:0005778">
    <property type="term" value="C:peroxisomal membrane"/>
    <property type="evidence" value="ECO:0007669"/>
    <property type="project" value="UniProtKB-SubCell"/>
</dbReference>
<gene>
    <name evidence="5" type="ORF">M419DRAFT_136107</name>
</gene>
<keyword evidence="1" id="KW-0472">Membrane</keyword>
<evidence type="ECO:0000313" key="5">
    <source>
        <dbReference type="EMBL" id="ETS04303.1"/>
    </source>
</evidence>
<feature type="region of interest" description="Disordered" evidence="4">
    <location>
        <begin position="188"/>
        <end position="219"/>
    </location>
</feature>
<protein>
    <recommendedName>
        <fullName evidence="7">AoPex11B-like protein</fullName>
    </recommendedName>
</protein>
<keyword evidence="2" id="KW-0576">Peroxisome</keyword>
<comment type="subcellular location">
    <subcellularLocation>
        <location evidence="3">Peroxisome membrane</location>
    </subcellularLocation>
</comment>
<dbReference type="EMBL" id="KI911141">
    <property type="protein sequence ID" value="ETS04303.1"/>
    <property type="molecule type" value="Genomic_DNA"/>
</dbReference>
<evidence type="ECO:0000313" key="6">
    <source>
        <dbReference type="Proteomes" id="UP000024376"/>
    </source>
</evidence>